<keyword evidence="2" id="KW-1185">Reference proteome</keyword>
<organism evidence="1 2">
    <name type="scientific">Nepenthes gracilis</name>
    <name type="common">Slender pitcher plant</name>
    <dbReference type="NCBI Taxonomy" id="150966"/>
    <lineage>
        <taxon>Eukaryota</taxon>
        <taxon>Viridiplantae</taxon>
        <taxon>Streptophyta</taxon>
        <taxon>Embryophyta</taxon>
        <taxon>Tracheophyta</taxon>
        <taxon>Spermatophyta</taxon>
        <taxon>Magnoliopsida</taxon>
        <taxon>eudicotyledons</taxon>
        <taxon>Gunneridae</taxon>
        <taxon>Pentapetalae</taxon>
        <taxon>Caryophyllales</taxon>
        <taxon>Nepenthaceae</taxon>
        <taxon>Nepenthes</taxon>
    </lineage>
</organism>
<comment type="caution">
    <text evidence="1">The sequence shown here is derived from an EMBL/GenBank/DDBJ whole genome shotgun (WGS) entry which is preliminary data.</text>
</comment>
<gene>
    <name evidence="1" type="ORF">Nepgr_018605</name>
</gene>
<sequence>MFLHYLSNIALPKPAIPPQIYVIENTILLLESLGTSSLMTVSDGTDQTQRSEMEMENKLRNFFFYFRKCLLTLKTDKKIVISIPSSSSNVVALL</sequence>
<dbReference type="AlphaFoldDB" id="A0AAD3STR1"/>
<accession>A0AAD3STR1</accession>
<evidence type="ECO:0000313" key="1">
    <source>
        <dbReference type="EMBL" id="GMH16764.1"/>
    </source>
</evidence>
<reference evidence="1" key="1">
    <citation type="submission" date="2023-05" db="EMBL/GenBank/DDBJ databases">
        <title>Nepenthes gracilis genome sequencing.</title>
        <authorList>
            <person name="Fukushima K."/>
        </authorList>
    </citation>
    <scope>NUCLEOTIDE SEQUENCE</scope>
    <source>
        <strain evidence="1">SING2019-196</strain>
    </source>
</reference>
<evidence type="ECO:0000313" key="2">
    <source>
        <dbReference type="Proteomes" id="UP001279734"/>
    </source>
</evidence>
<proteinExistence type="predicted"/>
<dbReference type="EMBL" id="BSYO01000017">
    <property type="protein sequence ID" value="GMH16764.1"/>
    <property type="molecule type" value="Genomic_DNA"/>
</dbReference>
<dbReference type="Proteomes" id="UP001279734">
    <property type="component" value="Unassembled WGS sequence"/>
</dbReference>
<protein>
    <submittedName>
        <fullName evidence="1">Uncharacterized protein</fullName>
    </submittedName>
</protein>
<name>A0AAD3STR1_NEPGR</name>